<keyword evidence="3" id="KW-1185">Reference proteome</keyword>
<protein>
    <submittedName>
        <fullName evidence="2">Uncharacterized protein</fullName>
    </submittedName>
</protein>
<dbReference type="Proteomes" id="UP000299102">
    <property type="component" value="Unassembled WGS sequence"/>
</dbReference>
<dbReference type="EMBL" id="BGZK01000217">
    <property type="protein sequence ID" value="GBP29243.1"/>
    <property type="molecule type" value="Genomic_DNA"/>
</dbReference>
<comment type="caution">
    <text evidence="2">The sequence shown here is derived from an EMBL/GenBank/DDBJ whole genome shotgun (WGS) entry which is preliminary data.</text>
</comment>
<proteinExistence type="predicted"/>
<sequence length="190" mass="20995">MTLDRDERRSNSLCCARGRPIIVEWERDARHSAGLSLVRSPIPADGEDGTRQPSDHNGGRRGAPPPGPARSNLERRLCPRRAATIGIKHQHGATARRMPALSHRRCRVGPLDARTPTLLSIVPLALPSDILFISQEQVTPPGLRVPACGAHPLLTPWCACMFLSPSKVLEKMWVSNTEKRRYRTSALIHS</sequence>
<accession>A0A4C1URY8</accession>
<evidence type="ECO:0000313" key="3">
    <source>
        <dbReference type="Proteomes" id="UP000299102"/>
    </source>
</evidence>
<organism evidence="2 3">
    <name type="scientific">Eumeta variegata</name>
    <name type="common">Bagworm moth</name>
    <name type="synonym">Eumeta japonica</name>
    <dbReference type="NCBI Taxonomy" id="151549"/>
    <lineage>
        <taxon>Eukaryota</taxon>
        <taxon>Metazoa</taxon>
        <taxon>Ecdysozoa</taxon>
        <taxon>Arthropoda</taxon>
        <taxon>Hexapoda</taxon>
        <taxon>Insecta</taxon>
        <taxon>Pterygota</taxon>
        <taxon>Neoptera</taxon>
        <taxon>Endopterygota</taxon>
        <taxon>Lepidoptera</taxon>
        <taxon>Glossata</taxon>
        <taxon>Ditrysia</taxon>
        <taxon>Tineoidea</taxon>
        <taxon>Psychidae</taxon>
        <taxon>Oiketicinae</taxon>
        <taxon>Eumeta</taxon>
    </lineage>
</organism>
<evidence type="ECO:0000313" key="2">
    <source>
        <dbReference type="EMBL" id="GBP29243.1"/>
    </source>
</evidence>
<name>A0A4C1URY8_EUMVA</name>
<feature type="compositionally biased region" description="Basic and acidic residues" evidence="1">
    <location>
        <begin position="48"/>
        <end position="58"/>
    </location>
</feature>
<feature type="region of interest" description="Disordered" evidence="1">
    <location>
        <begin position="34"/>
        <end position="75"/>
    </location>
</feature>
<reference evidence="2 3" key="1">
    <citation type="journal article" date="2019" name="Commun. Biol.">
        <title>The bagworm genome reveals a unique fibroin gene that provides high tensile strength.</title>
        <authorList>
            <person name="Kono N."/>
            <person name="Nakamura H."/>
            <person name="Ohtoshi R."/>
            <person name="Tomita M."/>
            <person name="Numata K."/>
            <person name="Arakawa K."/>
        </authorList>
    </citation>
    <scope>NUCLEOTIDE SEQUENCE [LARGE SCALE GENOMIC DNA]</scope>
</reference>
<gene>
    <name evidence="2" type="ORF">EVAR_20606_1</name>
</gene>
<evidence type="ECO:0000256" key="1">
    <source>
        <dbReference type="SAM" id="MobiDB-lite"/>
    </source>
</evidence>
<dbReference type="AlphaFoldDB" id="A0A4C1URY8"/>